<dbReference type="GO" id="GO:0015627">
    <property type="term" value="C:type II protein secretion system complex"/>
    <property type="evidence" value="ECO:0007669"/>
    <property type="project" value="TreeGrafter"/>
</dbReference>
<feature type="domain" description="Helix-hairpin-helix DNA-binding motif class 1" evidence="2">
    <location>
        <begin position="156"/>
        <end position="175"/>
    </location>
</feature>
<dbReference type="InterPro" id="IPR019554">
    <property type="entry name" value="Soluble_ligand-bd"/>
</dbReference>
<dbReference type="PANTHER" id="PTHR21180:SF32">
    <property type="entry name" value="ENDONUCLEASE_EXONUCLEASE_PHOSPHATASE FAMILY DOMAIN-CONTAINING PROTEIN 1"/>
    <property type="match status" value="1"/>
</dbReference>
<dbReference type="Gene3D" id="1.10.150.280">
    <property type="entry name" value="AF1531-like domain"/>
    <property type="match status" value="1"/>
</dbReference>
<sequence>MWENVWKFVRELGKNHWKWGAVLLVAAAAGMWVVRHPADEQPTVSLPAAAETDAARSESQTDEARKTAVVDVKGAVVKPGVYEVAADARVRDVIALAGGLTDEADETKVNLAAKVRDEMMIYVPAKGEAAPNPVEAAPEAEGKNGPQVAINTATEEELMQLPGIGLAKAKAIIAYREEHGPFQRPEDLLNVAGIGEKTLEKLKPYLLVP</sequence>
<dbReference type="GO" id="GO:0003677">
    <property type="term" value="F:DNA binding"/>
    <property type="evidence" value="ECO:0007669"/>
    <property type="project" value="InterPro"/>
</dbReference>
<dbReference type="AlphaFoldDB" id="A0A679FHH1"/>
<dbReference type="Pfam" id="PF12836">
    <property type="entry name" value="HHH_3"/>
    <property type="match status" value="1"/>
</dbReference>
<dbReference type="PANTHER" id="PTHR21180">
    <property type="entry name" value="ENDONUCLEASE/EXONUCLEASE/PHOSPHATASE FAMILY DOMAIN-CONTAINING PROTEIN 1"/>
    <property type="match status" value="1"/>
</dbReference>
<evidence type="ECO:0000256" key="1">
    <source>
        <dbReference type="SAM" id="MobiDB-lite"/>
    </source>
</evidence>
<organism evidence="3 4">
    <name type="scientific">Geobacillus subterraneus</name>
    <dbReference type="NCBI Taxonomy" id="129338"/>
    <lineage>
        <taxon>Bacteria</taxon>
        <taxon>Bacillati</taxon>
        <taxon>Bacillota</taxon>
        <taxon>Bacilli</taxon>
        <taxon>Bacillales</taxon>
        <taxon>Anoxybacillaceae</taxon>
        <taxon>Geobacillus</taxon>
    </lineage>
</organism>
<protein>
    <submittedName>
        <fullName evidence="3">Competence protein ComEA</fullName>
    </submittedName>
</protein>
<gene>
    <name evidence="3" type="primary">comEA</name>
    <name evidence="3" type="ORF">GsuE55_03610</name>
</gene>
<reference evidence="4" key="1">
    <citation type="journal article" date="2020" name="Microbiol. Resour. Announc.">
        <title>Complete Genome Sequence of Geobacillus sp. Strain E55-1, Isolated from Mine Geyser in Japan.</title>
        <authorList>
            <person name="Miyazaki K."/>
            <person name="Hase E."/>
            <person name="Tokito N."/>
        </authorList>
    </citation>
    <scope>NUCLEOTIDE SEQUENCE [LARGE SCALE GENOMIC DNA]</scope>
    <source>
        <strain evidence="4">E55-1</strain>
    </source>
</reference>
<dbReference type="InterPro" id="IPR003583">
    <property type="entry name" value="Hlx-hairpin-Hlx_DNA-bd_motif"/>
</dbReference>
<name>A0A679FHH1_9BACL</name>
<feature type="domain" description="Helix-hairpin-helix DNA-binding motif class 1" evidence="2">
    <location>
        <begin position="186"/>
        <end position="205"/>
    </location>
</feature>
<dbReference type="InterPro" id="IPR004509">
    <property type="entry name" value="Competence_ComEA_HhH"/>
</dbReference>
<dbReference type="InterPro" id="IPR010994">
    <property type="entry name" value="RuvA_2-like"/>
</dbReference>
<evidence type="ECO:0000259" key="2">
    <source>
        <dbReference type="SMART" id="SM00278"/>
    </source>
</evidence>
<dbReference type="GO" id="GO:0015628">
    <property type="term" value="P:protein secretion by the type II secretion system"/>
    <property type="evidence" value="ECO:0007669"/>
    <property type="project" value="TreeGrafter"/>
</dbReference>
<dbReference type="SMART" id="SM00278">
    <property type="entry name" value="HhH1"/>
    <property type="match status" value="2"/>
</dbReference>
<dbReference type="NCBIfam" id="TIGR00426">
    <property type="entry name" value="competence protein ComEA helix-hairpin-helix repeat region"/>
    <property type="match status" value="1"/>
</dbReference>
<dbReference type="Proteomes" id="UP000501421">
    <property type="component" value="Chromosome"/>
</dbReference>
<dbReference type="Pfam" id="PF10531">
    <property type="entry name" value="SLBB"/>
    <property type="match status" value="1"/>
</dbReference>
<dbReference type="GO" id="GO:0006281">
    <property type="term" value="P:DNA repair"/>
    <property type="evidence" value="ECO:0007669"/>
    <property type="project" value="InterPro"/>
</dbReference>
<evidence type="ECO:0000313" key="3">
    <source>
        <dbReference type="EMBL" id="BBW95528.1"/>
    </source>
</evidence>
<proteinExistence type="predicted"/>
<dbReference type="Gene3D" id="3.10.560.10">
    <property type="entry name" value="Outer membrane lipoprotein wza domain like"/>
    <property type="match status" value="1"/>
</dbReference>
<keyword evidence="4" id="KW-1185">Reference proteome</keyword>
<dbReference type="SUPFAM" id="SSF47781">
    <property type="entry name" value="RuvA domain 2-like"/>
    <property type="match status" value="1"/>
</dbReference>
<evidence type="ECO:0000313" key="4">
    <source>
        <dbReference type="Proteomes" id="UP000501421"/>
    </source>
</evidence>
<dbReference type="EMBL" id="AP022557">
    <property type="protein sequence ID" value="BBW95528.1"/>
    <property type="molecule type" value="Genomic_DNA"/>
</dbReference>
<dbReference type="InterPro" id="IPR051675">
    <property type="entry name" value="Endo/Exo/Phosphatase_dom_1"/>
</dbReference>
<feature type="region of interest" description="Disordered" evidence="1">
    <location>
        <begin position="41"/>
        <end position="63"/>
    </location>
</feature>
<accession>A0A679FHH1</accession>